<keyword evidence="1" id="KW-0040">ANK repeat</keyword>
<dbReference type="GeneID" id="59315928"/>
<dbReference type="PROSITE" id="PS50088">
    <property type="entry name" value="ANK_REPEAT"/>
    <property type="match status" value="1"/>
</dbReference>
<sequence length="623" mass="70337">MAFILEIYNLPILIFFLEILVYVENLWYEVIWSRWQPSRTTTLDKLIMHKEDEIWHAMIYGNNGDVRKIFEDLTNTPEEQRNQKLDMVNTFQQITVLQQAVLKGDCDLVWNILENSSFTSPEKYINSGDYRSRTALHNLVCASVRPLSPPDSVELDDTLKIFGLLSEYGANVNALDGSFMTPLHSLLSAALGLKFWTDMGREYTPLIPLLDSLLLAGAEVQTKDKKGNSPLHIACELQNHEAIEKLVLHGADPETLNRDRRTSRRIFHDMQGADKDFWRRMTILSLERQNVGADVYAPSRKLSQSRDRITKARMAVCEKSPVHLQYQENDSATESSNPLHWMAGDISVSEVLYSENLSMGTTFLAKCDKECQCACNDLFQRPREVDHTAEDNLEQGSTAMKSTAADSSVTLAKDVWRWVNFPANNDTACLYYNLTVTLFNAGLEVSGGLLQTLFTEIVKELLPAVEEAGKDEAAKIYGGTYSDTKTNSTLTLSVDDEPGFRITNWTVRGVDIAGTYLSIGLPPTFPTPPGEVRFRLYPTGLKSDTESSWRMMFTAGSEEDNEEANALLAWPDGNCNTWASLDRIVYQLLSHDHFVFTESGRGSDRKAEKLELVGYRVELQRDD</sequence>
<reference evidence="3 4" key="1">
    <citation type="submission" date="2020-05" db="EMBL/GenBank/DDBJ databases">
        <title>Identification and distribution of gene clusters putatively required for synthesis of sphingolipid metabolism inhibitors in phylogenetically diverse species of the filamentous fungus Fusarium.</title>
        <authorList>
            <person name="Kim H.-S."/>
            <person name="Busman M."/>
            <person name="Brown D.W."/>
            <person name="Divon H."/>
            <person name="Uhlig S."/>
            <person name="Proctor R.H."/>
        </authorList>
    </citation>
    <scope>NUCLEOTIDE SEQUENCE [LARGE SCALE GENOMIC DNA]</scope>
    <source>
        <strain evidence="3 4">NRRL 66333</strain>
    </source>
</reference>
<dbReference type="Gene3D" id="1.25.40.20">
    <property type="entry name" value="Ankyrin repeat-containing domain"/>
    <property type="match status" value="2"/>
</dbReference>
<organism evidence="3 4">
    <name type="scientific">Gibberella subglutinans</name>
    <name type="common">Fusarium subglutinans</name>
    <dbReference type="NCBI Taxonomy" id="42677"/>
    <lineage>
        <taxon>Eukaryota</taxon>
        <taxon>Fungi</taxon>
        <taxon>Dikarya</taxon>
        <taxon>Ascomycota</taxon>
        <taxon>Pezizomycotina</taxon>
        <taxon>Sordariomycetes</taxon>
        <taxon>Hypocreomycetidae</taxon>
        <taxon>Hypocreales</taxon>
        <taxon>Nectriaceae</taxon>
        <taxon>Fusarium</taxon>
        <taxon>Fusarium fujikuroi species complex</taxon>
    </lineage>
</organism>
<dbReference type="InterPro" id="IPR002110">
    <property type="entry name" value="Ankyrin_rpt"/>
</dbReference>
<dbReference type="PANTHER" id="PTHR24133">
    <property type="entry name" value="ANKYRIN DOMAIN-CONTAINING"/>
    <property type="match status" value="1"/>
</dbReference>
<dbReference type="SUPFAM" id="SSF48403">
    <property type="entry name" value="Ankyrin repeat"/>
    <property type="match status" value="1"/>
</dbReference>
<dbReference type="Proteomes" id="UP000547976">
    <property type="component" value="Unassembled WGS sequence"/>
</dbReference>
<dbReference type="InterPro" id="IPR036770">
    <property type="entry name" value="Ankyrin_rpt-contain_sf"/>
</dbReference>
<feature type="repeat" description="ANK" evidence="1">
    <location>
        <begin position="226"/>
        <end position="258"/>
    </location>
</feature>
<dbReference type="SMART" id="SM00248">
    <property type="entry name" value="ANK"/>
    <property type="match status" value="3"/>
</dbReference>
<keyword evidence="4" id="KW-1185">Reference proteome</keyword>
<dbReference type="PANTHER" id="PTHR24133:SF40">
    <property type="entry name" value="ANKYRIN REPEAT DOMAIN 44"/>
    <property type="match status" value="1"/>
</dbReference>
<accession>A0A8H5QEC7</accession>
<evidence type="ECO:0000313" key="4">
    <source>
        <dbReference type="Proteomes" id="UP000547976"/>
    </source>
</evidence>
<dbReference type="RefSeq" id="XP_036543857.1">
    <property type="nucleotide sequence ID" value="XM_036681210.1"/>
</dbReference>
<dbReference type="Pfam" id="PF00023">
    <property type="entry name" value="Ank"/>
    <property type="match status" value="1"/>
</dbReference>
<dbReference type="EMBL" id="JAAOAV010000002">
    <property type="protein sequence ID" value="KAF5613722.1"/>
    <property type="molecule type" value="Genomic_DNA"/>
</dbReference>
<evidence type="ECO:0000256" key="1">
    <source>
        <dbReference type="PROSITE-ProRule" id="PRU00023"/>
    </source>
</evidence>
<dbReference type="OrthoDB" id="341259at2759"/>
<name>A0A8H5QEC7_GIBSU</name>
<gene>
    <name evidence="3" type="ORF">FSUBG_334</name>
</gene>
<proteinExistence type="predicted"/>
<feature type="domain" description="Beta-lactamase-like ARB-00930-like C-terminal" evidence="2">
    <location>
        <begin position="470"/>
        <end position="622"/>
    </location>
</feature>
<dbReference type="PROSITE" id="PS50297">
    <property type="entry name" value="ANK_REP_REGION"/>
    <property type="match status" value="1"/>
</dbReference>
<evidence type="ECO:0000259" key="2">
    <source>
        <dbReference type="Pfam" id="PF26335"/>
    </source>
</evidence>
<dbReference type="InterPro" id="IPR058664">
    <property type="entry name" value="ARB_00930-like_C"/>
</dbReference>
<dbReference type="InterPro" id="IPR052391">
    <property type="entry name" value="E3_Ligase-Neurotoxin"/>
</dbReference>
<dbReference type="Pfam" id="PF26335">
    <property type="entry name" value="ARB_00930_C"/>
    <property type="match status" value="1"/>
</dbReference>
<comment type="caution">
    <text evidence="3">The sequence shown here is derived from an EMBL/GenBank/DDBJ whole genome shotgun (WGS) entry which is preliminary data.</text>
</comment>
<evidence type="ECO:0000313" key="3">
    <source>
        <dbReference type="EMBL" id="KAF5613722.1"/>
    </source>
</evidence>
<protein>
    <submittedName>
        <fullName evidence="3">Beta-lactamase 2</fullName>
    </submittedName>
</protein>
<dbReference type="AlphaFoldDB" id="A0A8H5QEC7"/>